<evidence type="ECO:0000256" key="2">
    <source>
        <dbReference type="ARBA" id="ARBA00022679"/>
    </source>
</evidence>
<dbReference type="OrthoDB" id="9803687at2"/>
<keyword evidence="3 6" id="KW-0479">Metal-binding</keyword>
<dbReference type="RefSeq" id="WP_129032690.1">
    <property type="nucleotide sequence ID" value="NZ_CP059603.1"/>
</dbReference>
<evidence type="ECO:0000256" key="6">
    <source>
        <dbReference type="PIRSR" id="PIRSR037505-2"/>
    </source>
</evidence>
<feature type="binding site" evidence="7">
    <location>
        <position position="293"/>
    </location>
    <ligand>
        <name>Zn(2+)</name>
        <dbReference type="ChEBI" id="CHEBI:29105"/>
    </ligand>
</feature>
<evidence type="ECO:0000256" key="5">
    <source>
        <dbReference type="ARBA" id="ARBA00076752"/>
    </source>
</evidence>
<evidence type="ECO:0000256" key="4">
    <source>
        <dbReference type="ARBA" id="ARBA00022833"/>
    </source>
</evidence>
<proteinExistence type="predicted"/>
<dbReference type="InterPro" id="IPR017226">
    <property type="entry name" value="BHMT-like"/>
</dbReference>
<keyword evidence="2 7" id="KW-0808">Transferase</keyword>
<dbReference type="SUPFAM" id="SSF82282">
    <property type="entry name" value="Homocysteine S-methyltransferase"/>
    <property type="match status" value="1"/>
</dbReference>
<dbReference type="PROSITE" id="PS50970">
    <property type="entry name" value="HCY"/>
    <property type="match status" value="1"/>
</dbReference>
<feature type="domain" description="Hcy-binding" evidence="8">
    <location>
        <begin position="3"/>
        <end position="307"/>
    </location>
</feature>
<evidence type="ECO:0000256" key="3">
    <source>
        <dbReference type="ARBA" id="ARBA00022723"/>
    </source>
</evidence>
<comment type="cofactor">
    <cofactor evidence="6">
        <name>Zn(2+)</name>
        <dbReference type="ChEBI" id="CHEBI:29105"/>
    </cofactor>
    <text evidence="6">Binds 1 zinc ion per subunit.</text>
</comment>
<organism evidence="9 10">
    <name type="scientific">Levilactobacillus suantsaii</name>
    <dbReference type="NCBI Taxonomy" id="2292255"/>
    <lineage>
        <taxon>Bacteria</taxon>
        <taxon>Bacillati</taxon>
        <taxon>Bacillota</taxon>
        <taxon>Bacilli</taxon>
        <taxon>Lactobacillales</taxon>
        <taxon>Lactobacillaceae</taxon>
        <taxon>Levilactobacillus</taxon>
    </lineage>
</organism>
<keyword evidence="1 7" id="KW-0489">Methyltransferase</keyword>
<dbReference type="GO" id="GO:0008270">
    <property type="term" value="F:zinc ion binding"/>
    <property type="evidence" value="ECO:0007669"/>
    <property type="project" value="InterPro"/>
</dbReference>
<comment type="caution">
    <text evidence="9">The sequence shown here is derived from an EMBL/GenBank/DDBJ whole genome shotgun (WGS) entry which is preliminary data.</text>
</comment>
<reference evidence="9 10" key="1">
    <citation type="submission" date="2018-08" db="EMBL/GenBank/DDBJ databases">
        <title>Lactobacillus suantsai sp. nov., isolated from traditional fermented suan-tsai in Taiwan.</title>
        <authorList>
            <person name="Huang C.-H."/>
        </authorList>
    </citation>
    <scope>NUCLEOTIDE SEQUENCE [LARGE SCALE GENOMIC DNA]</scope>
    <source>
        <strain evidence="9 10">BCRC 12945</strain>
    </source>
</reference>
<dbReference type="EMBL" id="QXIL01000012">
    <property type="protein sequence ID" value="RXI78395.1"/>
    <property type="molecule type" value="Genomic_DNA"/>
</dbReference>
<name>A0A4Q0VH25_9LACO</name>
<gene>
    <name evidence="9" type="ORF">DXH47_07250</name>
</gene>
<dbReference type="InterPro" id="IPR036589">
    <property type="entry name" value="HCY_dom_sf"/>
</dbReference>
<evidence type="ECO:0000256" key="1">
    <source>
        <dbReference type="ARBA" id="ARBA00022603"/>
    </source>
</evidence>
<evidence type="ECO:0000259" key="8">
    <source>
        <dbReference type="PROSITE" id="PS50970"/>
    </source>
</evidence>
<feature type="binding site" evidence="7">
    <location>
        <position position="292"/>
    </location>
    <ligand>
        <name>Zn(2+)</name>
        <dbReference type="ChEBI" id="CHEBI:29105"/>
    </ligand>
</feature>
<accession>A0A4Q0VH25</accession>
<keyword evidence="4 6" id="KW-0862">Zinc</keyword>
<dbReference type="InterPro" id="IPR003726">
    <property type="entry name" value="HCY_dom"/>
</dbReference>
<feature type="binding site" evidence="6 7">
    <location>
        <position position="227"/>
    </location>
    <ligand>
        <name>Zn(2+)</name>
        <dbReference type="ChEBI" id="CHEBI:29105"/>
    </ligand>
</feature>
<dbReference type="PANTHER" id="PTHR46015:SF1">
    <property type="entry name" value="HOMOCYSTEINE S-METHYLTRANSFERASE-LIKE ISOFORM 1"/>
    <property type="match status" value="1"/>
</dbReference>
<protein>
    <recommendedName>
        <fullName evidence="5">S-methylmethionine:homocysteine methyltransferase</fullName>
    </recommendedName>
</protein>
<dbReference type="PIRSF" id="PIRSF037505">
    <property type="entry name" value="Betaine_HMT"/>
    <property type="match status" value="1"/>
</dbReference>
<dbReference type="Proteomes" id="UP000290602">
    <property type="component" value="Unassembled WGS sequence"/>
</dbReference>
<evidence type="ECO:0000313" key="10">
    <source>
        <dbReference type="Proteomes" id="UP000290602"/>
    </source>
</evidence>
<dbReference type="AlphaFoldDB" id="A0A4Q0VH25"/>
<dbReference type="FunFam" id="3.20.20.330:FF:000002">
    <property type="entry name" value="Homocysteine S-methyltransferase"/>
    <property type="match status" value="1"/>
</dbReference>
<evidence type="ECO:0000256" key="7">
    <source>
        <dbReference type="PROSITE-ProRule" id="PRU00333"/>
    </source>
</evidence>
<dbReference type="GO" id="GO:0008898">
    <property type="term" value="F:S-adenosylmethionine-homocysteine S-methyltransferase activity"/>
    <property type="evidence" value="ECO:0007669"/>
    <property type="project" value="TreeGrafter"/>
</dbReference>
<dbReference type="GO" id="GO:0033528">
    <property type="term" value="P:S-methylmethionine cycle"/>
    <property type="evidence" value="ECO:0007669"/>
    <property type="project" value="TreeGrafter"/>
</dbReference>
<dbReference type="Pfam" id="PF02574">
    <property type="entry name" value="S-methyl_trans"/>
    <property type="match status" value="1"/>
</dbReference>
<dbReference type="Gene3D" id="3.20.20.330">
    <property type="entry name" value="Homocysteine-binding-like domain"/>
    <property type="match status" value="1"/>
</dbReference>
<evidence type="ECO:0000313" key="9">
    <source>
        <dbReference type="EMBL" id="RXI78395.1"/>
    </source>
</evidence>
<dbReference type="GO" id="GO:0032259">
    <property type="term" value="P:methylation"/>
    <property type="evidence" value="ECO:0007669"/>
    <property type="project" value="UniProtKB-KW"/>
</dbReference>
<dbReference type="NCBIfam" id="NF007020">
    <property type="entry name" value="PRK09485.1"/>
    <property type="match status" value="1"/>
</dbReference>
<sequence>MQDLTLKTLLDQGPVVLDGAMATELEKRGVATDSALWSATAMLDHPDAIAAVHQSYFAAGAQIAITNTYQANVPAFVKAGIAAKKARQLIQQAVQIAKDARADYAASHPGFQAVIAGSIGSYGAYLADGSEYTGKYHLEPAAYQEFHRERLDLITGVGVDLMALETMPKLEEVQALVDLLTKTHPQQKFWVSFSIADPQTLCDGTPLAEAAQWVAQQLNAVAVGVNCTALENITPALKTLASAVDLPLIVYPNSGDQYDPTTKTWQRTARSHQFDDYVGDWLANGAQIVGGCCRTTPHDIATVSRIMRQAEVTDE</sequence>
<dbReference type="PANTHER" id="PTHR46015">
    <property type="entry name" value="ZGC:172121"/>
    <property type="match status" value="1"/>
</dbReference>
<keyword evidence="10" id="KW-1185">Reference proteome</keyword>
<dbReference type="GO" id="GO:0009086">
    <property type="term" value="P:methionine biosynthetic process"/>
    <property type="evidence" value="ECO:0007669"/>
    <property type="project" value="InterPro"/>
</dbReference>
<dbReference type="InterPro" id="IPR051486">
    <property type="entry name" value="Hcy_S-methyltransferase"/>
</dbReference>